<evidence type="ECO:0000313" key="2">
    <source>
        <dbReference type="EMBL" id="TCN84311.1"/>
    </source>
</evidence>
<accession>A0A4R2FEQ9</accession>
<gene>
    <name evidence="2" type="ORF">EDC91_11286</name>
</gene>
<organism evidence="2 3">
    <name type="scientific">Shewanella fodinae</name>
    <dbReference type="NCBI Taxonomy" id="552357"/>
    <lineage>
        <taxon>Bacteria</taxon>
        <taxon>Pseudomonadati</taxon>
        <taxon>Pseudomonadota</taxon>
        <taxon>Gammaproteobacteria</taxon>
        <taxon>Alteromonadales</taxon>
        <taxon>Shewanellaceae</taxon>
        <taxon>Shewanella</taxon>
    </lineage>
</organism>
<name>A0A4R2FEQ9_9GAMM</name>
<feature type="signal peptide" evidence="1">
    <location>
        <begin position="1"/>
        <end position="24"/>
    </location>
</feature>
<keyword evidence="1" id="KW-0732">Signal</keyword>
<evidence type="ECO:0000313" key="3">
    <source>
        <dbReference type="Proteomes" id="UP000294832"/>
    </source>
</evidence>
<protein>
    <submittedName>
        <fullName evidence="2">Uncharacterized protein</fullName>
    </submittedName>
</protein>
<feature type="chain" id="PRO_5020299846" evidence="1">
    <location>
        <begin position="25"/>
        <end position="122"/>
    </location>
</feature>
<proteinExistence type="predicted"/>
<dbReference type="AlphaFoldDB" id="A0A4R2FEQ9"/>
<dbReference type="Proteomes" id="UP000294832">
    <property type="component" value="Unassembled WGS sequence"/>
</dbReference>
<reference evidence="2 3" key="1">
    <citation type="submission" date="2019-03" db="EMBL/GenBank/DDBJ databases">
        <title>Freshwater and sediment microbial communities from various areas in North America, analyzing microbe dynamics in response to fracking.</title>
        <authorList>
            <person name="Lamendella R."/>
        </authorList>
    </citation>
    <scope>NUCLEOTIDE SEQUENCE [LARGE SCALE GENOMIC DNA]</scope>
    <source>
        <strain evidence="2 3">74A</strain>
    </source>
</reference>
<dbReference type="RefSeq" id="WP_133038966.1">
    <property type="nucleotide sequence ID" value="NZ_SLWF01000012.1"/>
</dbReference>
<evidence type="ECO:0000256" key="1">
    <source>
        <dbReference type="SAM" id="SignalP"/>
    </source>
</evidence>
<sequence length="122" mass="13054">MRNLLLTFTVLVMLLSQAVAPRLAAAMPMSQHVATQSVSNAINASEPYSCCSGNIACQHCDMSVEHCNQMNNCLNHCSHLASVITLLPQTTKMSASSDVILHKGWSSQTTTLGVQTPPPDSL</sequence>
<keyword evidence="3" id="KW-1185">Reference proteome</keyword>
<dbReference type="EMBL" id="SLWF01000012">
    <property type="protein sequence ID" value="TCN84311.1"/>
    <property type="molecule type" value="Genomic_DNA"/>
</dbReference>
<comment type="caution">
    <text evidence="2">The sequence shown here is derived from an EMBL/GenBank/DDBJ whole genome shotgun (WGS) entry which is preliminary data.</text>
</comment>